<evidence type="ECO:0000256" key="10">
    <source>
        <dbReference type="ARBA" id="ARBA00048586"/>
    </source>
</evidence>
<evidence type="ECO:0000256" key="3">
    <source>
        <dbReference type="ARBA" id="ARBA00010682"/>
    </source>
</evidence>
<keyword evidence="11" id="KW-0067">ATP-binding</keyword>
<keyword evidence="8 11" id="KW-0594">Phospholipid biosynthesis</keyword>
<evidence type="ECO:0000256" key="4">
    <source>
        <dbReference type="ARBA" id="ARBA00022516"/>
    </source>
</evidence>
<dbReference type="PANTHER" id="PTHR12586">
    <property type="entry name" value="CDP-DIACYLGLYCEROL--SERINE O-PHOSPHATIDYLTRANSFERASE"/>
    <property type="match status" value="1"/>
</dbReference>
<dbReference type="GO" id="GO:0005524">
    <property type="term" value="F:ATP binding"/>
    <property type="evidence" value="ECO:0007669"/>
    <property type="project" value="UniProtKB-KW"/>
</dbReference>
<name>A0A6J1WLE3_GALME</name>
<dbReference type="CDD" id="cd09135">
    <property type="entry name" value="PLDc_PGS1_euk_1"/>
    <property type="match status" value="1"/>
</dbReference>
<dbReference type="FunCoup" id="A0A6J1WLE3">
    <property type="interactions" value="1361"/>
</dbReference>
<comment type="similarity">
    <text evidence="3 11">Belongs to the CDP-alcohol phosphatidyltransferase class-II family.</text>
</comment>
<evidence type="ECO:0000256" key="7">
    <source>
        <dbReference type="ARBA" id="ARBA00023098"/>
    </source>
</evidence>
<comment type="subcellular location">
    <subcellularLocation>
        <location evidence="11">Mitochondrion</location>
    </subcellularLocation>
</comment>
<dbReference type="GO" id="GO:0005739">
    <property type="term" value="C:mitochondrion"/>
    <property type="evidence" value="ECO:0007669"/>
    <property type="project" value="UniProtKB-SubCell"/>
</dbReference>
<dbReference type="InterPro" id="IPR001736">
    <property type="entry name" value="PLipase_D/transphosphatidylase"/>
</dbReference>
<keyword evidence="9 11" id="KW-1208">Phospholipid metabolism</keyword>
<dbReference type="GO" id="GO:0032049">
    <property type="term" value="P:cardiolipin biosynthetic process"/>
    <property type="evidence" value="ECO:0007669"/>
    <property type="project" value="InterPro"/>
</dbReference>
<organism evidence="13 14">
    <name type="scientific">Galleria mellonella</name>
    <name type="common">Greater wax moth</name>
    <dbReference type="NCBI Taxonomy" id="7137"/>
    <lineage>
        <taxon>Eukaryota</taxon>
        <taxon>Metazoa</taxon>
        <taxon>Ecdysozoa</taxon>
        <taxon>Arthropoda</taxon>
        <taxon>Hexapoda</taxon>
        <taxon>Insecta</taxon>
        <taxon>Pterygota</taxon>
        <taxon>Neoptera</taxon>
        <taxon>Endopterygota</taxon>
        <taxon>Lepidoptera</taxon>
        <taxon>Glossata</taxon>
        <taxon>Ditrysia</taxon>
        <taxon>Pyraloidea</taxon>
        <taxon>Pyralidae</taxon>
        <taxon>Galleriinae</taxon>
        <taxon>Galleria</taxon>
    </lineage>
</organism>
<evidence type="ECO:0000256" key="1">
    <source>
        <dbReference type="ARBA" id="ARBA00003537"/>
    </source>
</evidence>
<dbReference type="PIRSF" id="PIRSF000850">
    <property type="entry name" value="Phospholipase_D_PSS"/>
    <property type="match status" value="1"/>
</dbReference>
<dbReference type="GO" id="GO:0008444">
    <property type="term" value="F:CDP-diacylglycerol-glycerol-3-phosphate 3-phosphatidyltransferase activity"/>
    <property type="evidence" value="ECO:0007669"/>
    <property type="project" value="UniProtKB-EC"/>
</dbReference>
<evidence type="ECO:0000256" key="11">
    <source>
        <dbReference type="RuleBase" id="RU365024"/>
    </source>
</evidence>
<dbReference type="UniPathway" id="UPA00084">
    <property type="reaction ID" value="UER00503"/>
</dbReference>
<gene>
    <name evidence="14" type="primary">LOC113512175</name>
</gene>
<keyword evidence="7 11" id="KW-0443">Lipid metabolism</keyword>
<dbReference type="EC" id="2.7.8.5" evidence="11"/>
<evidence type="ECO:0000313" key="14">
    <source>
        <dbReference type="RefSeq" id="XP_026751780.2"/>
    </source>
</evidence>
<reference evidence="14" key="1">
    <citation type="submission" date="2025-08" db="UniProtKB">
        <authorList>
            <consortium name="RefSeq"/>
        </authorList>
    </citation>
    <scope>IDENTIFICATION</scope>
    <source>
        <tissue evidence="14">Whole larvae</tissue>
    </source>
</reference>
<keyword evidence="5 11" id="KW-0808">Transferase</keyword>
<evidence type="ECO:0000256" key="2">
    <source>
        <dbReference type="ARBA" id="ARBA00005042"/>
    </source>
</evidence>
<dbReference type="AlphaFoldDB" id="A0A6J1WLE3"/>
<keyword evidence="6" id="KW-0677">Repeat</keyword>
<evidence type="ECO:0000256" key="9">
    <source>
        <dbReference type="ARBA" id="ARBA00023264"/>
    </source>
</evidence>
<evidence type="ECO:0000256" key="8">
    <source>
        <dbReference type="ARBA" id="ARBA00023209"/>
    </source>
</evidence>
<protein>
    <recommendedName>
        <fullName evidence="11">CDP-diacylglycerol--glycerol-3-phosphate 3-phosphatidyltransferase</fullName>
        <ecNumber evidence="11">2.7.8.5</ecNumber>
    </recommendedName>
</protein>
<comment type="function">
    <text evidence="1 11">Functions in the biosynthesis of the anionic phospholipids phosphatidylglycerol and cardiolipin.</text>
</comment>
<dbReference type="InterPro" id="IPR016270">
    <property type="entry name" value="PGS1"/>
</dbReference>
<dbReference type="RefSeq" id="XP_026751780.2">
    <property type="nucleotide sequence ID" value="XM_026895979.3"/>
</dbReference>
<keyword evidence="4 11" id="KW-0444">Lipid biosynthesis</keyword>
<dbReference type="SUPFAM" id="SSF56024">
    <property type="entry name" value="Phospholipase D/nuclease"/>
    <property type="match status" value="1"/>
</dbReference>
<dbReference type="GeneID" id="113512175"/>
<accession>A0A6J1WLE3</accession>
<evidence type="ECO:0000259" key="12">
    <source>
        <dbReference type="PROSITE" id="PS50035"/>
    </source>
</evidence>
<keyword evidence="11" id="KW-0547">Nucleotide-binding</keyword>
<keyword evidence="13" id="KW-1185">Reference proteome</keyword>
<evidence type="ECO:0000256" key="6">
    <source>
        <dbReference type="ARBA" id="ARBA00022737"/>
    </source>
</evidence>
<comment type="pathway">
    <text evidence="2 11">Phospholipid metabolism; phosphatidylglycerol biosynthesis; phosphatidylglycerol from CDP-diacylglycerol: step 1/2.</text>
</comment>
<dbReference type="Proteomes" id="UP001652740">
    <property type="component" value="Unplaced"/>
</dbReference>
<dbReference type="PANTHER" id="PTHR12586:SF1">
    <property type="entry name" value="CDP-DIACYLGLYCEROL--GLYCEROL-3-PHOSPHATE 3-PHOSPHATIDYLTRANSFERASE, MITOCHONDRIAL"/>
    <property type="match status" value="1"/>
</dbReference>
<feature type="domain" description="PLD phosphodiesterase" evidence="12">
    <location>
        <begin position="147"/>
        <end position="173"/>
    </location>
</feature>
<dbReference type="CDD" id="cd09137">
    <property type="entry name" value="PLDc_PGS1_euk_2"/>
    <property type="match status" value="1"/>
</dbReference>
<dbReference type="PROSITE" id="PS50035">
    <property type="entry name" value="PLD"/>
    <property type="match status" value="1"/>
</dbReference>
<proteinExistence type="inferred from homology"/>
<dbReference type="Gene3D" id="3.30.870.10">
    <property type="entry name" value="Endonuclease Chain A"/>
    <property type="match status" value="2"/>
</dbReference>
<comment type="catalytic activity">
    <reaction evidence="10 11">
        <text>a CDP-1,2-diacyl-sn-glycerol + sn-glycerol 3-phosphate = a 1,2-diacyl-sn-glycero-3-phospho-(1'-sn-glycero-3'-phosphate) + CMP + H(+)</text>
        <dbReference type="Rhea" id="RHEA:12593"/>
        <dbReference type="ChEBI" id="CHEBI:15378"/>
        <dbReference type="ChEBI" id="CHEBI:57597"/>
        <dbReference type="ChEBI" id="CHEBI:58332"/>
        <dbReference type="ChEBI" id="CHEBI:60110"/>
        <dbReference type="ChEBI" id="CHEBI:60377"/>
        <dbReference type="EC" id="2.7.8.5"/>
    </reaction>
</comment>
<evidence type="ECO:0000313" key="13">
    <source>
        <dbReference type="Proteomes" id="UP001652740"/>
    </source>
</evidence>
<keyword evidence="11" id="KW-0496">Mitochondrion</keyword>
<evidence type="ECO:0000256" key="5">
    <source>
        <dbReference type="ARBA" id="ARBA00022679"/>
    </source>
</evidence>
<sequence>MLFNGNLSLRFKPTELQYFNWLYGVAPCFPVKSSKINIITDPRKFYDTITERFKNATRRISIASLYIGTGVLERKLLEITKENVLQKELRFQVLLDYQRGTRGVVNSKTLLQEVINAVPNLCSVSLYQTPKLQMSWSKALPSRYNELVGLQHMKLYIADNRVLLSGANCSNDYFQQRQDRYVEIEDVDLANFYSELIDEVCNFSKKCSVDGKIYHSSYSKEEMAKEMNKVILKLIDKWIRTQERKLTSQRNLKESNADTWVFPLLQMGEFKITQDEQATQRILASTPKGSYIRLATGYFNLTEEYAQTLLRNCKSKISLLMAHPNANGFLGAAGPAGGIPHAYSLIAKKFWQRVVDSNQESRVSMMEYERPGWTFHAKGLWYYPPGSGVPWATLVGSANLGERSVRRDLEAQALIITESSDLQERLHEECTKLHEYASECGKELEHRETPLWVRATVGLFRTYF</sequence>
<dbReference type="InParanoid" id="A0A6J1WLE3"/>
<dbReference type="KEGG" id="gmw:113512175"/>